<evidence type="ECO:0008006" key="4">
    <source>
        <dbReference type="Google" id="ProtNLM"/>
    </source>
</evidence>
<dbReference type="Proteomes" id="UP000327013">
    <property type="component" value="Unassembled WGS sequence"/>
</dbReference>
<evidence type="ECO:0000256" key="1">
    <source>
        <dbReference type="SAM" id="MobiDB-lite"/>
    </source>
</evidence>
<name>A0A5N6KRR3_9ROSI</name>
<dbReference type="AlphaFoldDB" id="A0A5N6KRR3"/>
<feature type="region of interest" description="Disordered" evidence="1">
    <location>
        <begin position="1"/>
        <end position="49"/>
    </location>
</feature>
<reference evidence="2 3" key="1">
    <citation type="submission" date="2019-06" db="EMBL/GenBank/DDBJ databases">
        <title>A chromosomal-level reference genome of Carpinus fangiana (Coryloideae, Betulaceae).</title>
        <authorList>
            <person name="Yang X."/>
            <person name="Wang Z."/>
            <person name="Zhang L."/>
            <person name="Hao G."/>
            <person name="Liu J."/>
            <person name="Yang Y."/>
        </authorList>
    </citation>
    <scope>NUCLEOTIDE SEQUENCE [LARGE SCALE GENOMIC DNA]</scope>
    <source>
        <strain evidence="2">Cfa_2016G</strain>
        <tissue evidence="2">Leaf</tissue>
    </source>
</reference>
<comment type="caution">
    <text evidence="2">The sequence shown here is derived from an EMBL/GenBank/DDBJ whole genome shotgun (WGS) entry which is preliminary data.</text>
</comment>
<sequence>MADAACGPSNPLQNFRKQTQTDRSLQQDRLASRNQPAQGFRSSPGPNAGILDAEFEAFQNGAPIAIPPQDLHHGPVHGAQPFQPQQFSGGPSSSAWATDFQRLHISQPPPLQQHHHAPQPTTTSWHNDFIQQNRSTSSHLSQTSFQPQMSQQYPSTMGYAPSLMRTAPMMHGSSLEQSGFSQKGKEKEAFDDAAFERAFEMHASQAFEEQAQFEAQEQASREAAAADELHRTQEQQSARSHYEASMDPLKEWAQAIKENEVEETIHNIEAERLREEPVQEAQQHLAPPDVDQDLARTAGELLERVADDQNEKFLNSEFFSLMRRVRDGEATIRDGQMLDGDVRNFSSPQYHAPDDWDKD</sequence>
<dbReference type="EMBL" id="VIBQ01000010">
    <property type="protein sequence ID" value="KAB8339139.1"/>
    <property type="molecule type" value="Genomic_DNA"/>
</dbReference>
<keyword evidence="3" id="KW-1185">Reference proteome</keyword>
<feature type="region of interest" description="Disordered" evidence="1">
    <location>
        <begin position="134"/>
        <end position="160"/>
    </location>
</feature>
<feature type="compositionally biased region" description="Polar residues" evidence="1">
    <location>
        <begin position="10"/>
        <end position="45"/>
    </location>
</feature>
<dbReference type="Gene3D" id="6.10.280.230">
    <property type="match status" value="1"/>
</dbReference>
<feature type="compositionally biased region" description="Low complexity" evidence="1">
    <location>
        <begin position="78"/>
        <end position="95"/>
    </location>
</feature>
<feature type="region of interest" description="Disordered" evidence="1">
    <location>
        <begin position="210"/>
        <end position="244"/>
    </location>
</feature>
<feature type="compositionally biased region" description="Low complexity" evidence="1">
    <location>
        <begin position="210"/>
        <end position="223"/>
    </location>
</feature>
<evidence type="ECO:0000313" key="3">
    <source>
        <dbReference type="Proteomes" id="UP000327013"/>
    </source>
</evidence>
<evidence type="ECO:0000313" key="2">
    <source>
        <dbReference type="EMBL" id="KAB8339139.1"/>
    </source>
</evidence>
<proteinExistence type="predicted"/>
<feature type="region of interest" description="Disordered" evidence="1">
    <location>
        <begin position="64"/>
        <end position="95"/>
    </location>
</feature>
<feature type="region of interest" description="Disordered" evidence="1">
    <location>
        <begin position="339"/>
        <end position="359"/>
    </location>
</feature>
<protein>
    <recommendedName>
        <fullName evidence="4">Peroxin 20</fullName>
    </recommendedName>
</protein>
<feature type="compositionally biased region" description="Polar residues" evidence="1">
    <location>
        <begin position="134"/>
        <end position="155"/>
    </location>
</feature>
<accession>A0A5N6KRR3</accession>
<organism evidence="2 3">
    <name type="scientific">Carpinus fangiana</name>
    <dbReference type="NCBI Taxonomy" id="176857"/>
    <lineage>
        <taxon>Eukaryota</taxon>
        <taxon>Viridiplantae</taxon>
        <taxon>Streptophyta</taxon>
        <taxon>Embryophyta</taxon>
        <taxon>Tracheophyta</taxon>
        <taxon>Spermatophyta</taxon>
        <taxon>Magnoliopsida</taxon>
        <taxon>eudicotyledons</taxon>
        <taxon>Gunneridae</taxon>
        <taxon>Pentapetalae</taxon>
        <taxon>rosids</taxon>
        <taxon>fabids</taxon>
        <taxon>Fagales</taxon>
        <taxon>Betulaceae</taxon>
        <taxon>Carpinus</taxon>
    </lineage>
</organism>
<gene>
    <name evidence="2" type="ORF">FH972_022075</name>
</gene>
<dbReference type="OrthoDB" id="5407351at2759"/>